<dbReference type="SMART" id="SM00292">
    <property type="entry name" value="BRCT"/>
    <property type="match status" value="1"/>
</dbReference>
<dbReference type="InterPro" id="IPR013840">
    <property type="entry name" value="DNAligase_N"/>
</dbReference>
<comment type="caution">
    <text evidence="14">The sequence shown here is derived from an EMBL/GenBank/DDBJ whole genome shotgun (WGS) entry which is preliminary data.</text>
</comment>
<dbReference type="PANTHER" id="PTHR23389:SF9">
    <property type="entry name" value="DNA LIGASE"/>
    <property type="match status" value="1"/>
</dbReference>
<keyword evidence="8 12" id="KW-0520">NAD</keyword>
<feature type="binding site" evidence="12">
    <location>
        <position position="398"/>
    </location>
    <ligand>
        <name>Zn(2+)</name>
        <dbReference type="ChEBI" id="CHEBI:29105"/>
    </ligand>
</feature>
<comment type="function">
    <text evidence="1 12">DNA ligase that catalyzes the formation of phosphodiester linkages between 5'-phosphoryl and 3'-hydroxyl groups in double-stranded DNA using NAD as a coenzyme and as the energy source for the reaction. It is essential for DNA replication and repair of damaged DNA.</text>
</comment>
<feature type="binding site" evidence="12">
    <location>
        <position position="412"/>
    </location>
    <ligand>
        <name>Zn(2+)</name>
        <dbReference type="ChEBI" id="CHEBI:29105"/>
    </ligand>
</feature>
<dbReference type="Gene3D" id="3.40.50.10190">
    <property type="entry name" value="BRCT domain"/>
    <property type="match status" value="1"/>
</dbReference>
<dbReference type="Gene3D" id="3.30.470.30">
    <property type="entry name" value="DNA ligase/mRNA capping enzyme"/>
    <property type="match status" value="1"/>
</dbReference>
<feature type="binding site" evidence="12">
    <location>
        <position position="418"/>
    </location>
    <ligand>
        <name>Zn(2+)</name>
        <dbReference type="ChEBI" id="CHEBI:29105"/>
    </ligand>
</feature>
<evidence type="ECO:0000256" key="1">
    <source>
        <dbReference type="ARBA" id="ARBA00004067"/>
    </source>
</evidence>
<dbReference type="PIRSF" id="PIRSF001604">
    <property type="entry name" value="LigA"/>
    <property type="match status" value="1"/>
</dbReference>
<dbReference type="PROSITE" id="PS01056">
    <property type="entry name" value="DNA_LIGASE_N2"/>
    <property type="match status" value="1"/>
</dbReference>
<keyword evidence="10 12" id="KW-0464">Manganese</keyword>
<feature type="binding site" evidence="12">
    <location>
        <position position="164"/>
    </location>
    <ligand>
        <name>NAD(+)</name>
        <dbReference type="ChEBI" id="CHEBI:57540"/>
    </ligand>
</feature>
<dbReference type="HAMAP" id="MF_01588">
    <property type="entry name" value="DNA_ligase_A"/>
    <property type="match status" value="1"/>
</dbReference>
<dbReference type="Gene3D" id="1.10.287.610">
    <property type="entry name" value="Helix hairpin bin"/>
    <property type="match status" value="1"/>
</dbReference>
<dbReference type="InterPro" id="IPR012340">
    <property type="entry name" value="NA-bd_OB-fold"/>
</dbReference>
<feature type="binding site" evidence="12">
    <location>
        <position position="130"/>
    </location>
    <ligand>
        <name>NAD(+)</name>
        <dbReference type="ChEBI" id="CHEBI:57540"/>
    </ligand>
</feature>
<feature type="binding site" evidence="12">
    <location>
        <position position="301"/>
    </location>
    <ligand>
        <name>NAD(+)</name>
        <dbReference type="ChEBI" id="CHEBI:57540"/>
    </ligand>
</feature>
<dbReference type="InterPro" id="IPR041663">
    <property type="entry name" value="DisA/LigA_HHH"/>
</dbReference>
<evidence type="ECO:0000313" key="14">
    <source>
        <dbReference type="EMBL" id="MDZ5762166.1"/>
    </source>
</evidence>
<reference evidence="14 15" key="1">
    <citation type="submission" date="2023-02" db="EMBL/GenBank/DDBJ databases">
        <title>Host association and intracellularity evolved multiple times independently in the Rickettsiales.</title>
        <authorList>
            <person name="Castelli M."/>
            <person name="Nardi T."/>
            <person name="Gammuto L."/>
            <person name="Bellinzona G."/>
            <person name="Sabaneyeva E."/>
            <person name="Potekhin A."/>
            <person name="Serra V."/>
            <person name="Petroni G."/>
            <person name="Sassera D."/>
        </authorList>
    </citation>
    <scope>NUCLEOTIDE SEQUENCE [LARGE SCALE GENOMIC DNA]</scope>
    <source>
        <strain evidence="14 15">BOD18</strain>
    </source>
</reference>
<feature type="binding site" evidence="12">
    <location>
        <position position="277"/>
    </location>
    <ligand>
        <name>NAD(+)</name>
        <dbReference type="ChEBI" id="CHEBI:57540"/>
    </ligand>
</feature>
<dbReference type="CDD" id="cd17748">
    <property type="entry name" value="BRCT_DNA_ligase_like"/>
    <property type="match status" value="1"/>
</dbReference>
<keyword evidence="4 12" id="KW-0479">Metal-binding</keyword>
<dbReference type="EMBL" id="JARGYT010000024">
    <property type="protein sequence ID" value="MDZ5762166.1"/>
    <property type="molecule type" value="Genomic_DNA"/>
</dbReference>
<evidence type="ECO:0000256" key="7">
    <source>
        <dbReference type="ARBA" id="ARBA00022842"/>
    </source>
</evidence>
<comment type="similarity">
    <text evidence="12">Belongs to the NAD-dependent DNA ligase family. LigA subfamily.</text>
</comment>
<evidence type="ECO:0000256" key="5">
    <source>
        <dbReference type="ARBA" id="ARBA00022763"/>
    </source>
</evidence>
<dbReference type="NCBIfam" id="TIGR00575">
    <property type="entry name" value="dnlj"/>
    <property type="match status" value="1"/>
</dbReference>
<evidence type="ECO:0000256" key="9">
    <source>
        <dbReference type="ARBA" id="ARBA00023204"/>
    </source>
</evidence>
<evidence type="ECO:0000256" key="3">
    <source>
        <dbReference type="ARBA" id="ARBA00022705"/>
    </source>
</evidence>
<evidence type="ECO:0000256" key="12">
    <source>
        <dbReference type="HAMAP-Rule" id="MF_01588"/>
    </source>
</evidence>
<keyword evidence="5 12" id="KW-0227">DNA damage</keyword>
<protein>
    <recommendedName>
        <fullName evidence="12">DNA ligase</fullName>
        <ecNumber evidence="12">6.5.1.2</ecNumber>
    </recommendedName>
    <alternativeName>
        <fullName evidence="12">Polydeoxyribonucleotide synthase [NAD(+)]</fullName>
    </alternativeName>
</protein>
<feature type="binding site" evidence="12">
    <location>
        <begin position="75"/>
        <end position="76"/>
    </location>
    <ligand>
        <name>NAD(+)</name>
        <dbReference type="ChEBI" id="CHEBI:57540"/>
    </ligand>
</feature>
<evidence type="ECO:0000313" key="15">
    <source>
        <dbReference type="Proteomes" id="UP001293791"/>
    </source>
</evidence>
<keyword evidence="3 12" id="KW-0235">DNA replication</keyword>
<dbReference type="Pfam" id="PF12826">
    <property type="entry name" value="HHH_2"/>
    <property type="match status" value="1"/>
</dbReference>
<organism evidence="14 15">
    <name type="scientific">Candidatus Cyrtobacter comes</name>
    <dbReference type="NCBI Taxonomy" id="675776"/>
    <lineage>
        <taxon>Bacteria</taxon>
        <taxon>Pseudomonadati</taxon>
        <taxon>Pseudomonadota</taxon>
        <taxon>Alphaproteobacteria</taxon>
        <taxon>Rickettsiales</taxon>
        <taxon>Candidatus Midichloriaceae</taxon>
        <taxon>Candidatus Cyrtobacter</taxon>
    </lineage>
</organism>
<dbReference type="InterPro" id="IPR010994">
    <property type="entry name" value="RuvA_2-like"/>
</dbReference>
<feature type="binding site" evidence="12">
    <location>
        <position position="395"/>
    </location>
    <ligand>
        <name>Zn(2+)</name>
        <dbReference type="ChEBI" id="CHEBI:29105"/>
    </ligand>
</feature>
<dbReference type="Gene3D" id="1.10.150.20">
    <property type="entry name" value="5' to 3' exonuclease, C-terminal subdomain"/>
    <property type="match status" value="2"/>
</dbReference>
<dbReference type="Pfam" id="PF03120">
    <property type="entry name" value="OB_DNA_ligase"/>
    <property type="match status" value="1"/>
</dbReference>
<evidence type="ECO:0000256" key="11">
    <source>
        <dbReference type="ARBA" id="ARBA00034005"/>
    </source>
</evidence>
<dbReference type="InterPro" id="IPR001357">
    <property type="entry name" value="BRCT_dom"/>
</dbReference>
<sequence>MQNRRKEEIEALEKEIERHNHLYYNLDSPEISDQEYDELCKRLKILHEHSSVLDRVSGEVDKKFNKTKHLRGMLSLDNAFSFNEVESFIKRGQKILGIDFFPELFCDPKVDGLSFSIIYSKGKISRAVTRGDGRYGEEITENIKAIHSMPIEIPFFEDLEVRGEVYMENTEFEKLNYQRQEDGEMLFANPRNAAAGSLRQLDPAITKKRNLKYIAWQAFLESGQKHSEVISFIKNLGFITSNNSSVCSSIEELEAYYTLMENKRSSLCYGIDGLVYKVNDISLQNDLGNTNKAPRWAIAHKFSSQSAITKLNDITIQVGRTGVLTPVAELEPINIGGSIISRATLHNMAEITRKDIRIGDYVIVERAGDVIPYISSSKHELREPDSKVFNMPEKCPCCLGSLIKDGDIIIRCIAGSRCESQVIESIKHFASKKAANIIGLGAKQIEDLFRRNIIKTPIDIMNLKKYMLRELRGFGEKSINNILLSIESARDITISRFIYSLGIKNVGQVNAETIAAHFETIEELSQSSLQILQNILGDVVASSLREYLNDNQAYITELASHFNIQKNKISKHSQLYGKKVVITGTFSISRDKLTEIIKNNGAKIMAGISSNTDMLIVGMSPGSKLEKAKKLGIRIVDEEVIREMI</sequence>
<accession>A0ABU5L7R0</accession>
<dbReference type="InterPro" id="IPR033136">
    <property type="entry name" value="DNA_ligase_CS"/>
</dbReference>
<keyword evidence="2 12" id="KW-0436">Ligase</keyword>
<dbReference type="PANTHER" id="PTHR23389">
    <property type="entry name" value="CHROMOSOME TRANSMISSION FIDELITY FACTOR 18"/>
    <property type="match status" value="1"/>
</dbReference>
<dbReference type="SUPFAM" id="SSF52113">
    <property type="entry name" value="BRCT domain"/>
    <property type="match status" value="1"/>
</dbReference>
<dbReference type="SUPFAM" id="SSF47781">
    <property type="entry name" value="RuvA domain 2-like"/>
    <property type="match status" value="1"/>
</dbReference>
<dbReference type="SMART" id="SM00532">
    <property type="entry name" value="LIGANc"/>
    <property type="match status" value="1"/>
</dbReference>
<dbReference type="RefSeq" id="WP_322497645.1">
    <property type="nucleotide sequence ID" value="NZ_JARGYT010000024.1"/>
</dbReference>
<dbReference type="Pfam" id="PF00533">
    <property type="entry name" value="BRCT"/>
    <property type="match status" value="1"/>
</dbReference>
<keyword evidence="15" id="KW-1185">Reference proteome</keyword>
<dbReference type="InterPro" id="IPR004150">
    <property type="entry name" value="NAD_DNA_ligase_OB"/>
</dbReference>
<keyword evidence="6 12" id="KW-0862">Zinc</keyword>
<comment type="cofactor">
    <cofactor evidence="12">
        <name>Mg(2+)</name>
        <dbReference type="ChEBI" id="CHEBI:18420"/>
    </cofactor>
    <cofactor evidence="12">
        <name>Mn(2+)</name>
        <dbReference type="ChEBI" id="CHEBI:29035"/>
    </cofactor>
</comment>
<dbReference type="InterPro" id="IPR001679">
    <property type="entry name" value="DNA_ligase"/>
</dbReference>
<dbReference type="SUPFAM" id="SSF56091">
    <property type="entry name" value="DNA ligase/mRNA capping enzyme, catalytic domain"/>
    <property type="match status" value="1"/>
</dbReference>
<dbReference type="SUPFAM" id="SSF50249">
    <property type="entry name" value="Nucleic acid-binding proteins"/>
    <property type="match status" value="1"/>
</dbReference>
<dbReference type="PROSITE" id="PS50172">
    <property type="entry name" value="BRCT"/>
    <property type="match status" value="1"/>
</dbReference>
<dbReference type="Gene3D" id="2.40.50.140">
    <property type="entry name" value="Nucleic acid-binding proteins"/>
    <property type="match status" value="1"/>
</dbReference>
<dbReference type="GO" id="GO:0016874">
    <property type="term" value="F:ligase activity"/>
    <property type="evidence" value="ECO:0007669"/>
    <property type="project" value="UniProtKB-KW"/>
</dbReference>
<evidence type="ECO:0000259" key="13">
    <source>
        <dbReference type="PROSITE" id="PS50172"/>
    </source>
</evidence>
<evidence type="ECO:0000256" key="8">
    <source>
        <dbReference type="ARBA" id="ARBA00023027"/>
    </source>
</evidence>
<dbReference type="EC" id="6.5.1.2" evidence="12"/>
<dbReference type="Proteomes" id="UP001293791">
    <property type="component" value="Unassembled WGS sequence"/>
</dbReference>
<feature type="binding site" evidence="12">
    <location>
        <position position="107"/>
    </location>
    <ligand>
        <name>NAD(+)</name>
        <dbReference type="ChEBI" id="CHEBI:57540"/>
    </ligand>
</feature>
<feature type="domain" description="BRCT" evidence="13">
    <location>
        <begin position="570"/>
        <end position="645"/>
    </location>
</feature>
<feature type="binding site" evidence="12">
    <location>
        <begin position="33"/>
        <end position="37"/>
    </location>
    <ligand>
        <name>NAD(+)</name>
        <dbReference type="ChEBI" id="CHEBI:57540"/>
    </ligand>
</feature>
<dbReference type="InterPro" id="IPR036420">
    <property type="entry name" value="BRCT_dom_sf"/>
</dbReference>
<dbReference type="InterPro" id="IPR013839">
    <property type="entry name" value="DNAligase_adenylation"/>
</dbReference>
<keyword evidence="9 12" id="KW-0234">DNA repair</keyword>
<dbReference type="CDD" id="cd00114">
    <property type="entry name" value="LIGANc"/>
    <property type="match status" value="1"/>
</dbReference>
<keyword evidence="7 12" id="KW-0460">Magnesium</keyword>
<evidence type="ECO:0000256" key="2">
    <source>
        <dbReference type="ARBA" id="ARBA00022598"/>
    </source>
</evidence>
<name>A0ABU5L7R0_9RICK</name>
<proteinExistence type="inferred from homology"/>
<evidence type="ECO:0000256" key="6">
    <source>
        <dbReference type="ARBA" id="ARBA00022833"/>
    </source>
</evidence>
<dbReference type="Pfam" id="PF01653">
    <property type="entry name" value="DNA_ligase_aden"/>
    <property type="match status" value="1"/>
</dbReference>
<evidence type="ECO:0000256" key="4">
    <source>
        <dbReference type="ARBA" id="ARBA00022723"/>
    </source>
</evidence>
<comment type="catalytic activity">
    <reaction evidence="11 12">
        <text>NAD(+) + (deoxyribonucleotide)n-3'-hydroxyl + 5'-phospho-(deoxyribonucleotide)m = (deoxyribonucleotide)n+m + AMP + beta-nicotinamide D-nucleotide.</text>
        <dbReference type="EC" id="6.5.1.2"/>
    </reaction>
</comment>
<dbReference type="NCBIfam" id="NF005932">
    <property type="entry name" value="PRK07956.1"/>
    <property type="match status" value="1"/>
</dbReference>
<gene>
    <name evidence="12" type="primary">ligA</name>
    <name evidence="14" type="ORF">Cyrtocomes_00537</name>
</gene>
<evidence type="ECO:0000256" key="10">
    <source>
        <dbReference type="ARBA" id="ARBA00023211"/>
    </source>
</evidence>
<feature type="active site" description="N6-AMP-lysine intermediate" evidence="12">
    <location>
        <position position="109"/>
    </location>
</feature>